<dbReference type="InterPro" id="IPR003018">
    <property type="entry name" value="GAF"/>
</dbReference>
<evidence type="ECO:0000259" key="3">
    <source>
        <dbReference type="PROSITE" id="PS50112"/>
    </source>
</evidence>
<dbReference type="InterPro" id="IPR035965">
    <property type="entry name" value="PAS-like_dom_sf"/>
</dbReference>
<dbReference type="InterPro" id="IPR000014">
    <property type="entry name" value="PAS"/>
</dbReference>
<dbReference type="Pfam" id="PF07228">
    <property type="entry name" value="SpoIIE"/>
    <property type="match status" value="1"/>
</dbReference>
<dbReference type="EMBL" id="FZNO01000020">
    <property type="protein sequence ID" value="SNR71054.1"/>
    <property type="molecule type" value="Genomic_DNA"/>
</dbReference>
<keyword evidence="6" id="KW-1185">Reference proteome</keyword>
<feature type="domain" description="PAC" evidence="4">
    <location>
        <begin position="262"/>
        <end position="314"/>
    </location>
</feature>
<dbReference type="PANTHER" id="PTHR43156">
    <property type="entry name" value="STAGE II SPORULATION PROTEIN E-RELATED"/>
    <property type="match status" value="1"/>
</dbReference>
<dbReference type="SMART" id="SM00091">
    <property type="entry name" value="PAS"/>
    <property type="match status" value="2"/>
</dbReference>
<keyword evidence="1" id="KW-0378">Hydrolase</keyword>
<dbReference type="Proteomes" id="UP000198403">
    <property type="component" value="Unassembled WGS sequence"/>
</dbReference>
<dbReference type="PROSITE" id="PS50112">
    <property type="entry name" value="PAS"/>
    <property type="match status" value="2"/>
</dbReference>
<dbReference type="Gene3D" id="3.30.450.40">
    <property type="match status" value="2"/>
</dbReference>
<feature type="domain" description="PAS" evidence="3">
    <location>
        <begin position="308"/>
        <end position="378"/>
    </location>
</feature>
<dbReference type="Gene3D" id="3.60.40.10">
    <property type="entry name" value="PPM-type phosphatase domain"/>
    <property type="match status" value="1"/>
</dbReference>
<evidence type="ECO:0000313" key="5">
    <source>
        <dbReference type="EMBL" id="SNR71054.1"/>
    </source>
</evidence>
<dbReference type="AlphaFoldDB" id="A0A238YK97"/>
<feature type="domain" description="PAS" evidence="3">
    <location>
        <begin position="187"/>
        <end position="259"/>
    </location>
</feature>
<dbReference type="SMART" id="SM00331">
    <property type="entry name" value="PP2C_SIG"/>
    <property type="match status" value="1"/>
</dbReference>
<reference evidence="5 6" key="1">
    <citation type="submission" date="2017-06" db="EMBL/GenBank/DDBJ databases">
        <authorList>
            <person name="Kim H.J."/>
            <person name="Triplett B.A."/>
        </authorList>
    </citation>
    <scope>NUCLEOTIDE SEQUENCE [LARGE SCALE GENOMIC DNA]</scope>
    <source>
        <strain evidence="5 6">DSM 44272</strain>
    </source>
</reference>
<evidence type="ECO:0000259" key="4">
    <source>
        <dbReference type="PROSITE" id="PS50113"/>
    </source>
</evidence>
<evidence type="ECO:0000313" key="6">
    <source>
        <dbReference type="Proteomes" id="UP000198403"/>
    </source>
</evidence>
<dbReference type="InterPro" id="IPR036457">
    <property type="entry name" value="PPM-type-like_dom_sf"/>
</dbReference>
<sequence>MDRTADRTLPGPRHPGERSATELLRDVGRLDESRRLRPPADGNPALDRLAALAARLLGAPRGQISLLSDVQLVAAGDGLAPGTVGSESPLEDSLCTVTATAADALVVPDARADERVRGLPPVTSGEVRAYLGMPLTTTGGRTVGALCVFGPTPREWSDDDIATLRQLAESSVTELELSALVRQYEGDRVRWALAIDAAGIGTFDWDLVTGRLWWDDQLVRMFGYDVDGFAETIDAFNDRLHPDDVERVSEALQQCIDTCGEYDAEYRVVRPDGETRWVHARGRALPGPAGSAVRVLGAAYDTTGEREGAALVTRVLEAMPAGFYSLDREWRFTHVNAEGERLLGRSREDLIGQVLWDAFPAAVNSIFEESYRSAVRTGLPISFDAYYPAPLDGWYELRAWPTPDGLSVYFLEVTERRLVQDQAARSAQRLAILAQVSAELAGTLDAAAATAHLPRVVVPSLADFCIVTVVDPDGRPRDVGSWHADPSSRALLERYAAVRLEAMPATSPLARALIGGEPTRDAGAAIVDLLPPGEARDLLELLRPGTAVVLPLRGRGRILGLITLYFRPGTAIENEDLSTAQDVADRAGLALDNARLYSTQQQLAEGLQRSLLTQPPEPDHAEIAVRYVPAAEAARVGGDWYDAFLQPGGSTMLVIGDVVGHDTAAAAAMGQLRGLLRGIATYSDAGPVEVLRGLDASMATLQARTLATAAVARFEQTPDERARGVTRMRWANAGHLPPLVINPDGSVAELATWTGDLLLGVDPEARRRESVVVLDRGATVLLYTDGLVERRDADLDAGMVRLRDAVMDVAHLPLEQLLDEVLERLVDGHPEDDVALVAVRLHPQDEPRPAQAGPNRVPPTVPRERGTA</sequence>
<accession>A0A238YK97</accession>
<organism evidence="5 6">
    <name type="scientific">Blastococcus mobilis</name>
    <dbReference type="NCBI Taxonomy" id="1938746"/>
    <lineage>
        <taxon>Bacteria</taxon>
        <taxon>Bacillati</taxon>
        <taxon>Actinomycetota</taxon>
        <taxon>Actinomycetes</taxon>
        <taxon>Geodermatophilales</taxon>
        <taxon>Geodermatophilaceae</taxon>
        <taxon>Blastococcus</taxon>
    </lineage>
</organism>
<evidence type="ECO:0000256" key="2">
    <source>
        <dbReference type="SAM" id="MobiDB-lite"/>
    </source>
</evidence>
<dbReference type="GO" id="GO:0016791">
    <property type="term" value="F:phosphatase activity"/>
    <property type="evidence" value="ECO:0007669"/>
    <property type="project" value="TreeGrafter"/>
</dbReference>
<dbReference type="Gene3D" id="2.10.70.100">
    <property type="match status" value="1"/>
</dbReference>
<dbReference type="InterPro" id="IPR001610">
    <property type="entry name" value="PAC"/>
</dbReference>
<dbReference type="InterPro" id="IPR029016">
    <property type="entry name" value="GAF-like_dom_sf"/>
</dbReference>
<dbReference type="PROSITE" id="PS50113">
    <property type="entry name" value="PAC"/>
    <property type="match status" value="1"/>
</dbReference>
<gene>
    <name evidence="5" type="ORF">SAMN06272737_12071</name>
</gene>
<dbReference type="NCBIfam" id="TIGR00229">
    <property type="entry name" value="sensory_box"/>
    <property type="match status" value="1"/>
</dbReference>
<dbReference type="SUPFAM" id="SSF55781">
    <property type="entry name" value="GAF domain-like"/>
    <property type="match status" value="2"/>
</dbReference>
<feature type="region of interest" description="Disordered" evidence="2">
    <location>
        <begin position="844"/>
        <end position="868"/>
    </location>
</feature>
<dbReference type="SMART" id="SM00065">
    <property type="entry name" value="GAF"/>
    <property type="match status" value="2"/>
</dbReference>
<dbReference type="InterPro" id="IPR000700">
    <property type="entry name" value="PAS-assoc_C"/>
</dbReference>
<dbReference type="InterPro" id="IPR052016">
    <property type="entry name" value="Bact_Sigma-Reg"/>
</dbReference>
<dbReference type="SMART" id="SM00086">
    <property type="entry name" value="PAC"/>
    <property type="match status" value="1"/>
</dbReference>
<dbReference type="SUPFAM" id="SSF55785">
    <property type="entry name" value="PYP-like sensor domain (PAS domain)"/>
    <property type="match status" value="2"/>
</dbReference>
<evidence type="ECO:0000256" key="1">
    <source>
        <dbReference type="ARBA" id="ARBA00022801"/>
    </source>
</evidence>
<dbReference type="SUPFAM" id="SSF81606">
    <property type="entry name" value="PP2C-like"/>
    <property type="match status" value="1"/>
</dbReference>
<dbReference type="InterPro" id="IPR013655">
    <property type="entry name" value="PAS_fold_3"/>
</dbReference>
<proteinExistence type="predicted"/>
<dbReference type="Gene3D" id="3.30.450.20">
    <property type="entry name" value="PAS domain"/>
    <property type="match status" value="2"/>
</dbReference>
<dbReference type="RefSeq" id="WP_089337778.1">
    <property type="nucleotide sequence ID" value="NZ_FZNO01000020.1"/>
</dbReference>
<dbReference type="Pfam" id="PF08448">
    <property type="entry name" value="PAS_4"/>
    <property type="match status" value="1"/>
</dbReference>
<dbReference type="OrthoDB" id="118142at2"/>
<name>A0A238YK97_9ACTN</name>
<dbReference type="InterPro" id="IPR001932">
    <property type="entry name" value="PPM-type_phosphatase-like_dom"/>
</dbReference>
<dbReference type="Pfam" id="PF01590">
    <property type="entry name" value="GAF"/>
    <property type="match status" value="2"/>
</dbReference>
<dbReference type="CDD" id="cd00130">
    <property type="entry name" value="PAS"/>
    <property type="match status" value="2"/>
</dbReference>
<feature type="region of interest" description="Disordered" evidence="2">
    <location>
        <begin position="1"/>
        <end position="20"/>
    </location>
</feature>
<dbReference type="PANTHER" id="PTHR43156:SF2">
    <property type="entry name" value="STAGE II SPORULATION PROTEIN E"/>
    <property type="match status" value="1"/>
</dbReference>
<dbReference type="Pfam" id="PF08447">
    <property type="entry name" value="PAS_3"/>
    <property type="match status" value="1"/>
</dbReference>
<protein>
    <submittedName>
        <fullName evidence="5">PAS domain S-box-containing protein</fullName>
    </submittedName>
</protein>
<dbReference type="InterPro" id="IPR013656">
    <property type="entry name" value="PAS_4"/>
</dbReference>